<evidence type="ECO:0000313" key="18">
    <source>
        <dbReference type="Proteomes" id="UP001209535"/>
    </source>
</evidence>
<gene>
    <name evidence="13" type="primary">atpF</name>
    <name evidence="17" type="ORF">OEZ60_07560</name>
</gene>
<comment type="function">
    <text evidence="10 13">F(1)F(0) ATP synthase produces ATP from ADP in the presence of a proton or sodium gradient. F-type ATPases consist of two structural domains, F(1) containing the extramembraneous catalytic core and F(0) containing the membrane proton channel, linked together by a central stalk and a peripheral stalk. During catalysis, ATP synthesis in the catalytic domain of F(1) is coupled via a rotary mechanism of the central stalk subunits to proton translocation.</text>
</comment>
<keyword evidence="18" id="KW-1185">Reference proteome</keyword>
<evidence type="ECO:0000256" key="4">
    <source>
        <dbReference type="ARBA" id="ARBA00022692"/>
    </source>
</evidence>
<feature type="chain" id="PRO_5046785191" description="ATP synthase subunit b" evidence="16">
    <location>
        <begin position="18"/>
        <end position="184"/>
    </location>
</feature>
<dbReference type="RefSeq" id="WP_263334734.1">
    <property type="nucleotide sequence ID" value="NZ_JAOVQO010000006.1"/>
</dbReference>
<keyword evidence="6 13" id="KW-1133">Transmembrane helix</keyword>
<dbReference type="InterPro" id="IPR002146">
    <property type="entry name" value="ATP_synth_b/b'su_bac/chlpt"/>
</dbReference>
<evidence type="ECO:0000256" key="7">
    <source>
        <dbReference type="ARBA" id="ARBA00023065"/>
    </source>
</evidence>
<evidence type="ECO:0000313" key="17">
    <source>
        <dbReference type="EMBL" id="MCU9847861.1"/>
    </source>
</evidence>
<keyword evidence="15" id="KW-0175">Coiled coil</keyword>
<keyword evidence="16" id="KW-0732">Signal</keyword>
<sequence>MRTLAIFLSLAATPALAATGPFFSLRNTDFVVTLSFLLFVGVLVYFKVPALLGGLLDKRAAGIKSDLDEARALHDEARSILASYERKQKEVQDQAVRIVETAKREAMAAAEQAKADLKASIARRLAAAEDQIASAEASAVREVRDRAVTIAVAAAGEMIAKQMTAAERGKLIEEAIGEVEAKLH</sequence>
<evidence type="ECO:0000256" key="8">
    <source>
        <dbReference type="ARBA" id="ARBA00023136"/>
    </source>
</evidence>
<keyword evidence="8 13" id="KW-0472">Membrane</keyword>
<evidence type="ECO:0000256" key="3">
    <source>
        <dbReference type="ARBA" id="ARBA00022547"/>
    </source>
</evidence>
<dbReference type="NCBIfam" id="NF009989">
    <property type="entry name" value="PRK13455.1"/>
    <property type="match status" value="1"/>
</dbReference>
<proteinExistence type="inferred from homology"/>
<feature type="signal peptide" evidence="16">
    <location>
        <begin position="1"/>
        <end position="17"/>
    </location>
</feature>
<evidence type="ECO:0000256" key="10">
    <source>
        <dbReference type="ARBA" id="ARBA00025198"/>
    </source>
</evidence>
<evidence type="ECO:0000256" key="2">
    <source>
        <dbReference type="ARBA" id="ARBA00022448"/>
    </source>
</evidence>
<protein>
    <recommendedName>
        <fullName evidence="13">ATP synthase subunit b</fullName>
    </recommendedName>
    <alternativeName>
        <fullName evidence="13">ATP synthase F(0) sector subunit b</fullName>
    </alternativeName>
    <alternativeName>
        <fullName evidence="13">ATPase subunit I</fullName>
    </alternativeName>
    <alternativeName>
        <fullName evidence="13">F-type ATPase subunit b</fullName>
        <shortName evidence="13">F-ATPase subunit b</shortName>
    </alternativeName>
</protein>
<evidence type="ECO:0000256" key="5">
    <source>
        <dbReference type="ARBA" id="ARBA00022781"/>
    </source>
</evidence>
<name>A0ABT2X1P3_9RHOB</name>
<keyword evidence="3 13" id="KW-0138">CF(0)</keyword>
<keyword evidence="5 13" id="KW-0375">Hydrogen ion transport</keyword>
<evidence type="ECO:0000256" key="6">
    <source>
        <dbReference type="ARBA" id="ARBA00022989"/>
    </source>
</evidence>
<dbReference type="InterPro" id="IPR050059">
    <property type="entry name" value="ATP_synthase_B_chain"/>
</dbReference>
<comment type="subcellular location">
    <subcellularLocation>
        <location evidence="13">Cell membrane</location>
        <topology evidence="13">Single-pass membrane protein</topology>
    </subcellularLocation>
    <subcellularLocation>
        <location evidence="12">Endomembrane system</location>
        <topology evidence="12">Single-pass membrane protein</topology>
    </subcellularLocation>
</comment>
<comment type="similarity">
    <text evidence="1 13 14">Belongs to the ATPase B chain family.</text>
</comment>
<evidence type="ECO:0000256" key="14">
    <source>
        <dbReference type="RuleBase" id="RU003848"/>
    </source>
</evidence>
<evidence type="ECO:0000256" key="11">
    <source>
        <dbReference type="ARBA" id="ARBA00025614"/>
    </source>
</evidence>
<feature type="transmembrane region" description="Helical" evidence="13">
    <location>
        <begin position="33"/>
        <end position="56"/>
    </location>
</feature>
<evidence type="ECO:0000256" key="15">
    <source>
        <dbReference type="SAM" id="Coils"/>
    </source>
</evidence>
<keyword evidence="4 13" id="KW-0812">Transmembrane</keyword>
<comment type="caution">
    <text evidence="17">The sequence shown here is derived from an EMBL/GenBank/DDBJ whole genome shotgun (WGS) entry which is preliminary data.</text>
</comment>
<keyword evidence="2 13" id="KW-0813">Transport</keyword>
<evidence type="ECO:0000256" key="9">
    <source>
        <dbReference type="ARBA" id="ARBA00023310"/>
    </source>
</evidence>
<reference evidence="17 18" key="1">
    <citation type="submission" date="2022-10" db="EMBL/GenBank/DDBJ databases">
        <title>Defluviimonas sp. nov., isolated from ocean surface sediments.</title>
        <authorList>
            <person name="He W."/>
            <person name="Wang L."/>
            <person name="Zhang D.-F."/>
        </authorList>
    </citation>
    <scope>NUCLEOTIDE SEQUENCE [LARGE SCALE GENOMIC DNA]</scope>
    <source>
        <strain evidence="17 18">WL0024</strain>
    </source>
</reference>
<dbReference type="Pfam" id="PF00430">
    <property type="entry name" value="ATP-synt_B"/>
    <property type="match status" value="1"/>
</dbReference>
<dbReference type="Proteomes" id="UP001209535">
    <property type="component" value="Unassembled WGS sequence"/>
</dbReference>
<evidence type="ECO:0000256" key="1">
    <source>
        <dbReference type="ARBA" id="ARBA00005513"/>
    </source>
</evidence>
<evidence type="ECO:0000256" key="13">
    <source>
        <dbReference type="HAMAP-Rule" id="MF_01398"/>
    </source>
</evidence>
<dbReference type="HAMAP" id="MF_01398">
    <property type="entry name" value="ATP_synth_b_bprime"/>
    <property type="match status" value="1"/>
</dbReference>
<dbReference type="EMBL" id="JAOVQO010000006">
    <property type="protein sequence ID" value="MCU9847861.1"/>
    <property type="molecule type" value="Genomic_DNA"/>
</dbReference>
<feature type="coiled-coil region" evidence="15">
    <location>
        <begin position="118"/>
        <end position="145"/>
    </location>
</feature>
<organism evidence="17 18">
    <name type="scientific">Albidovulum salinarum</name>
    <dbReference type="NCBI Taxonomy" id="2984153"/>
    <lineage>
        <taxon>Bacteria</taxon>
        <taxon>Pseudomonadati</taxon>
        <taxon>Pseudomonadota</taxon>
        <taxon>Alphaproteobacteria</taxon>
        <taxon>Rhodobacterales</taxon>
        <taxon>Paracoccaceae</taxon>
        <taxon>Albidovulum</taxon>
    </lineage>
</organism>
<dbReference type="PANTHER" id="PTHR33445">
    <property type="entry name" value="ATP SYNTHASE SUBUNIT B', CHLOROPLASTIC"/>
    <property type="match status" value="1"/>
</dbReference>
<feature type="coiled-coil region" evidence="15">
    <location>
        <begin position="67"/>
        <end position="94"/>
    </location>
</feature>
<evidence type="ECO:0000256" key="12">
    <source>
        <dbReference type="ARBA" id="ARBA00037847"/>
    </source>
</evidence>
<comment type="function">
    <text evidence="11">Component of the F(0) channel, it forms part of the peripheral stalk, linking F(1) to F(0). The b'-subunit is a diverged and duplicated form of b found in plants and photosynthetic bacteria.</text>
</comment>
<keyword evidence="9 13" id="KW-0066">ATP synthesis</keyword>
<keyword evidence="7 13" id="KW-0406">Ion transport</keyword>
<accession>A0ABT2X1P3</accession>
<dbReference type="PANTHER" id="PTHR33445:SF1">
    <property type="entry name" value="ATP SYNTHASE SUBUNIT B"/>
    <property type="match status" value="1"/>
</dbReference>
<keyword evidence="13" id="KW-1003">Cell membrane</keyword>
<evidence type="ECO:0000256" key="16">
    <source>
        <dbReference type="SAM" id="SignalP"/>
    </source>
</evidence>
<comment type="subunit">
    <text evidence="13">F-type ATPases have 2 components, F(1) - the catalytic core - and F(0) - the membrane proton channel. F(1) has five subunits: alpha(3), beta(3), gamma(1), delta(1), epsilon(1). F(0) has three main subunits: a(1), b(2) and c(10-14). The alpha and beta chains form an alternating ring which encloses part of the gamma chain. F(1) is attached to F(0) by a central stalk formed by the gamma and epsilon chains, while a peripheral stalk is formed by the delta and b chains.</text>
</comment>
<dbReference type="CDD" id="cd06503">
    <property type="entry name" value="ATP-synt_Fo_b"/>
    <property type="match status" value="1"/>
</dbReference>